<evidence type="ECO:0000259" key="1">
    <source>
        <dbReference type="Pfam" id="PF20296"/>
    </source>
</evidence>
<sequence>MFDPTVQRSRVTEGTKRANQLFASGLEHYAASATAHLTDKKPFDIPMLSPFPPLLRVYMFTLTTHPSERQEGAYRIQITLPQQRRHFDTTDDPFLILAGYEPNLEVFALWDALAHDEGQGITHSKGVQIREETLLTALSQGVACQRRTLRRSGDTETVVAARPDALPEALELRWQLSLERLTS</sequence>
<evidence type="ECO:0000313" key="2">
    <source>
        <dbReference type="EMBL" id="REJ07373.1"/>
    </source>
</evidence>
<dbReference type="Pfam" id="PF20296">
    <property type="entry name" value="MTaX1"/>
    <property type="match status" value="1"/>
</dbReference>
<dbReference type="InterPro" id="IPR046894">
    <property type="entry name" value="MTaX1"/>
</dbReference>
<proteinExistence type="predicted"/>
<dbReference type="Proteomes" id="UP000262172">
    <property type="component" value="Unassembled WGS sequence"/>
</dbReference>
<organism evidence="2 3">
    <name type="scientific">Microbacterium bovistercoris</name>
    <dbReference type="NCBI Taxonomy" id="2293570"/>
    <lineage>
        <taxon>Bacteria</taxon>
        <taxon>Bacillati</taxon>
        <taxon>Actinomycetota</taxon>
        <taxon>Actinomycetes</taxon>
        <taxon>Micrococcales</taxon>
        <taxon>Microbacteriaceae</taxon>
        <taxon>Microbacterium</taxon>
    </lineage>
</organism>
<name>A0A371NWF4_9MICO</name>
<feature type="domain" description="Methylase-associated X1" evidence="1">
    <location>
        <begin position="55"/>
        <end position="170"/>
    </location>
</feature>
<keyword evidence="3" id="KW-1185">Reference proteome</keyword>
<dbReference type="EMBL" id="QUAB01000017">
    <property type="protein sequence ID" value="REJ07373.1"/>
    <property type="molecule type" value="Genomic_DNA"/>
</dbReference>
<comment type="caution">
    <text evidence="2">The sequence shown here is derived from an EMBL/GenBank/DDBJ whole genome shotgun (WGS) entry which is preliminary data.</text>
</comment>
<dbReference type="AlphaFoldDB" id="A0A371NWF4"/>
<reference evidence="2 3" key="1">
    <citation type="submission" date="2018-08" db="EMBL/GenBank/DDBJ databases">
        <title>Isolation, diversity and antifungal activity of Actinobacteria from cow dung.</title>
        <authorList>
            <person name="Ling L."/>
        </authorList>
    </citation>
    <scope>NUCLEOTIDE SEQUENCE [LARGE SCALE GENOMIC DNA]</scope>
    <source>
        <strain evidence="2 3">NEAU-LLE</strain>
    </source>
</reference>
<gene>
    <name evidence="2" type="ORF">DY023_04020</name>
</gene>
<protein>
    <recommendedName>
        <fullName evidence="1">Methylase-associated X1 domain-containing protein</fullName>
    </recommendedName>
</protein>
<evidence type="ECO:0000313" key="3">
    <source>
        <dbReference type="Proteomes" id="UP000262172"/>
    </source>
</evidence>
<accession>A0A371NWF4</accession>